<dbReference type="Gramene" id="Bo1g063730.1">
    <property type="protein sequence ID" value="Bo1g063730.1"/>
    <property type="gene ID" value="Bo1g063730"/>
</dbReference>
<dbReference type="Gene3D" id="3.40.850.10">
    <property type="entry name" value="Kinesin motor domain"/>
    <property type="match status" value="1"/>
</dbReference>
<dbReference type="Proteomes" id="UP000032141">
    <property type="component" value="Chromosome C1"/>
</dbReference>
<dbReference type="FunFam" id="1.10.418.10:FF:000067">
    <property type="entry name" value="kinesin-like protein KIN-14F"/>
    <property type="match status" value="1"/>
</dbReference>
<dbReference type="InterPro" id="IPR001752">
    <property type="entry name" value="Kinesin_motor_dom"/>
</dbReference>
<comment type="similarity">
    <text evidence="1">Belongs to the TRAFAC class myosin-kinesin ATPase superfamily. Kinesin family. KIN-14 subfamily.</text>
</comment>
<dbReference type="Pfam" id="PF00225">
    <property type="entry name" value="Kinesin"/>
    <property type="match status" value="1"/>
</dbReference>
<reference evidence="12 13" key="1">
    <citation type="journal article" date="2014" name="Genome Biol.">
        <title>Transcriptome and methylome profiling reveals relics of genome dominance in the mesopolyploid Brassica oleracea.</title>
        <authorList>
            <person name="Parkin I.A."/>
            <person name="Koh C."/>
            <person name="Tang H."/>
            <person name="Robinson S.J."/>
            <person name="Kagale S."/>
            <person name="Clarke W.E."/>
            <person name="Town C.D."/>
            <person name="Nixon J."/>
            <person name="Krishnakumar V."/>
            <person name="Bidwell S.L."/>
            <person name="Denoeud F."/>
            <person name="Belcram H."/>
            <person name="Links M.G."/>
            <person name="Just J."/>
            <person name="Clarke C."/>
            <person name="Bender T."/>
            <person name="Huebert T."/>
            <person name="Mason A.S."/>
            <person name="Pires J.C."/>
            <person name="Barker G."/>
            <person name="Moore J."/>
            <person name="Walley P.G."/>
            <person name="Manoli S."/>
            <person name="Batley J."/>
            <person name="Edwards D."/>
            <person name="Nelson M.N."/>
            <person name="Wang X."/>
            <person name="Paterson A.H."/>
            <person name="King G."/>
            <person name="Bancroft I."/>
            <person name="Chalhoub B."/>
            <person name="Sharpe A.G."/>
        </authorList>
    </citation>
    <scope>NUCLEOTIDE SEQUENCE</scope>
    <source>
        <strain evidence="12 13">cv. TO1000</strain>
    </source>
</reference>
<evidence type="ECO:0000256" key="5">
    <source>
        <dbReference type="ARBA" id="ARBA00023054"/>
    </source>
</evidence>
<dbReference type="GO" id="GO:0007018">
    <property type="term" value="P:microtubule-based movement"/>
    <property type="evidence" value="ECO:0007669"/>
    <property type="project" value="InterPro"/>
</dbReference>
<evidence type="ECO:0000259" key="11">
    <source>
        <dbReference type="PROSITE" id="PS50067"/>
    </source>
</evidence>
<dbReference type="GO" id="GO:0005524">
    <property type="term" value="F:ATP binding"/>
    <property type="evidence" value="ECO:0007669"/>
    <property type="project" value="UniProtKB-UniRule"/>
</dbReference>
<dbReference type="STRING" id="109376.A0A0D3A8I1"/>
<proteinExistence type="inferred from homology"/>
<dbReference type="InterPro" id="IPR036961">
    <property type="entry name" value="Kinesin_motor_dom_sf"/>
</dbReference>
<keyword evidence="6 7" id="KW-0505">Motor protein</keyword>
<name>A0A0D3A8I1_BRAOL</name>
<evidence type="ECO:0000256" key="3">
    <source>
        <dbReference type="ARBA" id="ARBA00022741"/>
    </source>
</evidence>
<dbReference type="InterPro" id="IPR036872">
    <property type="entry name" value="CH_dom_sf"/>
</dbReference>
<keyword evidence="4 7" id="KW-0067">ATP-binding</keyword>
<dbReference type="eggNOG" id="KOG0239">
    <property type="taxonomic scope" value="Eukaryota"/>
</dbReference>
<keyword evidence="5 8" id="KW-0175">Coiled coil</keyword>
<feature type="compositionally biased region" description="Basic and acidic residues" evidence="9">
    <location>
        <begin position="1009"/>
        <end position="1018"/>
    </location>
</feature>
<feature type="compositionally biased region" description="Polar residues" evidence="9">
    <location>
        <begin position="736"/>
        <end position="753"/>
    </location>
</feature>
<evidence type="ECO:0000256" key="7">
    <source>
        <dbReference type="PROSITE-ProRule" id="PRU00283"/>
    </source>
</evidence>
<dbReference type="PANTHER" id="PTHR47972:SF28">
    <property type="entry name" value="KINESIN-LIKE PROTEIN KLP-3"/>
    <property type="match status" value="1"/>
</dbReference>
<keyword evidence="2" id="KW-0493">Microtubule</keyword>
<evidence type="ECO:0000256" key="9">
    <source>
        <dbReference type="SAM" id="MobiDB-lite"/>
    </source>
</evidence>
<dbReference type="AlphaFoldDB" id="A0A0D3A8I1"/>
<evidence type="ECO:0000256" key="8">
    <source>
        <dbReference type="SAM" id="Coils"/>
    </source>
</evidence>
<dbReference type="EnsemblPlants" id="Bo1g063730.1">
    <property type="protein sequence ID" value="Bo1g063730.1"/>
    <property type="gene ID" value="Bo1g063730"/>
</dbReference>
<evidence type="ECO:0000259" key="10">
    <source>
        <dbReference type="PROSITE" id="PS50021"/>
    </source>
</evidence>
<dbReference type="HOGENOM" id="CLU_001485_0_0_1"/>
<dbReference type="Gene3D" id="1.10.418.10">
    <property type="entry name" value="Calponin-like domain"/>
    <property type="match status" value="1"/>
</dbReference>
<dbReference type="SUPFAM" id="SSF52540">
    <property type="entry name" value="P-loop containing nucleoside triphosphate hydrolases"/>
    <property type="match status" value="1"/>
</dbReference>
<feature type="coiled-coil region" evidence="8">
    <location>
        <begin position="674"/>
        <end position="708"/>
    </location>
</feature>
<dbReference type="GO" id="GO:0005874">
    <property type="term" value="C:microtubule"/>
    <property type="evidence" value="ECO:0007669"/>
    <property type="project" value="UniProtKB-KW"/>
</dbReference>
<dbReference type="SUPFAM" id="SSF47576">
    <property type="entry name" value="Calponin-homology domain, CH-domain"/>
    <property type="match status" value="1"/>
</dbReference>
<dbReference type="FunFam" id="3.40.850.10:FF:000044">
    <property type="entry name" value="p-loop containing nucleoside triphosphate hydrolases superfamily protein"/>
    <property type="match status" value="1"/>
</dbReference>
<dbReference type="GO" id="GO:0003777">
    <property type="term" value="F:microtubule motor activity"/>
    <property type="evidence" value="ECO:0007669"/>
    <property type="project" value="InterPro"/>
</dbReference>
<feature type="compositionally biased region" description="Basic residues" evidence="9">
    <location>
        <begin position="1032"/>
        <end position="1041"/>
    </location>
</feature>
<evidence type="ECO:0000256" key="1">
    <source>
        <dbReference type="ARBA" id="ARBA00010899"/>
    </source>
</evidence>
<evidence type="ECO:0000313" key="12">
    <source>
        <dbReference type="EnsemblPlants" id="Bo1g063730.1"/>
    </source>
</evidence>
<accession>A0A0D3A8I1</accession>
<feature type="domain" description="Calponin-homology (CH)" evidence="10">
    <location>
        <begin position="1"/>
        <end position="110"/>
    </location>
</feature>
<dbReference type="PRINTS" id="PR00380">
    <property type="entry name" value="KINESINHEAVY"/>
</dbReference>
<feature type="region of interest" description="Disordered" evidence="9">
    <location>
        <begin position="717"/>
        <end position="820"/>
    </location>
</feature>
<evidence type="ECO:0000256" key="2">
    <source>
        <dbReference type="ARBA" id="ARBA00022701"/>
    </source>
</evidence>
<feature type="region of interest" description="Disordered" evidence="9">
    <location>
        <begin position="1009"/>
        <end position="1041"/>
    </location>
</feature>
<feature type="compositionally biased region" description="Low complexity" evidence="9">
    <location>
        <begin position="787"/>
        <end position="798"/>
    </location>
</feature>
<evidence type="ECO:0000313" key="13">
    <source>
        <dbReference type="Proteomes" id="UP000032141"/>
    </source>
</evidence>
<evidence type="ECO:0008006" key="14">
    <source>
        <dbReference type="Google" id="ProtNLM"/>
    </source>
</evidence>
<evidence type="ECO:0000256" key="6">
    <source>
        <dbReference type="ARBA" id="ARBA00023175"/>
    </source>
</evidence>
<dbReference type="Pfam" id="PF00307">
    <property type="entry name" value="CH"/>
    <property type="match status" value="1"/>
</dbReference>
<dbReference type="InterPro" id="IPR027640">
    <property type="entry name" value="Kinesin-like_fam"/>
</dbReference>
<feature type="compositionally biased region" description="Polar residues" evidence="9">
    <location>
        <begin position="799"/>
        <end position="816"/>
    </location>
</feature>
<dbReference type="InterPro" id="IPR027417">
    <property type="entry name" value="P-loop_NTPase"/>
</dbReference>
<dbReference type="SMART" id="SM00129">
    <property type="entry name" value="KISc"/>
    <property type="match status" value="1"/>
</dbReference>
<protein>
    <recommendedName>
        <fullName evidence="14">Kinesin motor domain-containing protein</fullName>
    </recommendedName>
</protein>
<dbReference type="PROSITE" id="PS50021">
    <property type="entry name" value="CH"/>
    <property type="match status" value="1"/>
</dbReference>
<dbReference type="GO" id="GO:0008017">
    <property type="term" value="F:microtubule binding"/>
    <property type="evidence" value="ECO:0007669"/>
    <property type="project" value="InterPro"/>
</dbReference>
<reference evidence="12" key="2">
    <citation type="submission" date="2015-03" db="UniProtKB">
        <authorList>
            <consortium name="EnsemblPlants"/>
        </authorList>
    </citation>
    <scope>IDENTIFICATION</scope>
</reference>
<dbReference type="PANTHER" id="PTHR47972">
    <property type="entry name" value="KINESIN-LIKE PROTEIN KLP-3"/>
    <property type="match status" value="1"/>
</dbReference>
<dbReference type="OMA" id="TTECQKS"/>
<keyword evidence="3 7" id="KW-0547">Nucleotide-binding</keyword>
<organism evidence="12 13">
    <name type="scientific">Brassica oleracea var. oleracea</name>
    <dbReference type="NCBI Taxonomy" id="109376"/>
    <lineage>
        <taxon>Eukaryota</taxon>
        <taxon>Viridiplantae</taxon>
        <taxon>Streptophyta</taxon>
        <taxon>Embryophyta</taxon>
        <taxon>Tracheophyta</taxon>
        <taxon>Spermatophyta</taxon>
        <taxon>Magnoliopsida</taxon>
        <taxon>eudicotyledons</taxon>
        <taxon>Gunneridae</taxon>
        <taxon>Pentapetalae</taxon>
        <taxon>rosids</taxon>
        <taxon>malvids</taxon>
        <taxon>Brassicales</taxon>
        <taxon>Brassicaceae</taxon>
        <taxon>Brassiceae</taxon>
        <taxon>Brassica</taxon>
    </lineage>
</organism>
<sequence>MDQGAAATLAENPSEEEFCLSLRNGLILCNVLNKVNPGSVLKVVENPVTLAIQYAEGAAQSAIQYFENMRNFLKAVEDMQLLTFGASDLEKGGSSNKVVDCILCLKGFYEWKQAGGVGVWRYGGTVRIVSLHPKVSSASLSLGSESNTDESVSLDESESSQYDQLLDFLHLSNDIATEESETAISLAFLFDHFALQLLNAYLKESDGINDLPLNEMVIDTLLNRVVKDFSAILVSQGTQLGSFLRKILKCDNGNLSRTEFLEAVFRYLRHRKDLVSKEFSKFCTCGGKPEIIGSSVQEFSPSHAEAIGLQQKELEDVKSNYMETRCQVEQMQSEWHEELQRIGYLFSLYPNFIFSVIYDHVVRSPSHSMAVHHVKAIEVTSSSYHKVLEENRLLYNEVQDLKEQIYIDTQPVIRSVLDGFNVCIFAYGQTGSGKTYTMSGPDLMTETTWGVNYRALRDLFQLSNARTHVVAYEIGVQMIEIYNEQVRDLLFLTLDIRNNSQLNGLNVPDASLVPVSSTRDVLDLMRIGQKNRAVGATALNERSSRSHSVLTVHVQGKELATGSILRGCLHLVDLAGSERVEKSEAVGERLKEAQHINKSLSALGDVISALAQKSSHVPYRNSKLTQVLQDSLGGQAKTLMFVHINPEVNAVGETISTLKFAQRVSSIELGAARSNKETGEIRDLKDEISSLKSALEKKQAELEQVRAGGIRATTECQKSRTVSPFHIPRTKADASPQPSESMRNYETRSCSTGKQRKAGFTSAIRNREASPKMPNLAEERLDPRSPSPTSRRSLSTDRGSSIKSRNKPEVTQNLPVSRTPFPARVPVAKSFATVPLNPSGENRLRIDNTSETLHSHQKLSARKLFPEVDEQHMRHALNIRQGGVKKTKAESIKAKGKQPSPARFQKFDVGISLRSEADSQVKTGSYLGNNPNVMHSRFQNFDVGISLCSDLCAGDKSDSTTLKTDSSETDNEHVLFEPPLRLKNVQRNFIRNSQNHKLRTIYAHEDPSLVNKLDDKPSKGNSNISMPEFRRSRSTNHGRFP</sequence>
<dbReference type="InterPro" id="IPR001715">
    <property type="entry name" value="CH_dom"/>
</dbReference>
<dbReference type="PROSITE" id="PS50067">
    <property type="entry name" value="KINESIN_MOTOR_2"/>
    <property type="match status" value="1"/>
</dbReference>
<feature type="binding site" evidence="7">
    <location>
        <begin position="428"/>
        <end position="435"/>
    </location>
    <ligand>
        <name>ATP</name>
        <dbReference type="ChEBI" id="CHEBI:30616"/>
    </ligand>
</feature>
<keyword evidence="13" id="KW-1185">Reference proteome</keyword>
<feature type="domain" description="Kinesin motor" evidence="11">
    <location>
        <begin position="409"/>
        <end position="667"/>
    </location>
</feature>
<evidence type="ECO:0000256" key="4">
    <source>
        <dbReference type="ARBA" id="ARBA00022840"/>
    </source>
</evidence>